<feature type="compositionally biased region" description="Gly residues" evidence="1">
    <location>
        <begin position="169"/>
        <end position="186"/>
    </location>
</feature>
<organism evidence="2 3">
    <name type="scientific">Diceros bicornis minor</name>
    <name type="common">South-central black rhinoceros</name>
    <dbReference type="NCBI Taxonomy" id="77932"/>
    <lineage>
        <taxon>Eukaryota</taxon>
        <taxon>Metazoa</taxon>
        <taxon>Chordata</taxon>
        <taxon>Craniata</taxon>
        <taxon>Vertebrata</taxon>
        <taxon>Euteleostomi</taxon>
        <taxon>Mammalia</taxon>
        <taxon>Eutheria</taxon>
        <taxon>Laurasiatheria</taxon>
        <taxon>Perissodactyla</taxon>
        <taxon>Rhinocerotidae</taxon>
        <taxon>Diceros</taxon>
    </lineage>
</organism>
<feature type="region of interest" description="Disordered" evidence="1">
    <location>
        <begin position="27"/>
        <end position="187"/>
    </location>
</feature>
<comment type="caution">
    <text evidence="2">The sequence shown here is derived from an EMBL/GenBank/DDBJ whole genome shotgun (WGS) entry which is preliminary data.</text>
</comment>
<feature type="non-terminal residue" evidence="2">
    <location>
        <position position="1"/>
    </location>
</feature>
<keyword evidence="3" id="KW-1185">Reference proteome</keyword>
<gene>
    <name evidence="2" type="ORF">HPG69_011022</name>
</gene>
<evidence type="ECO:0000313" key="3">
    <source>
        <dbReference type="Proteomes" id="UP000551758"/>
    </source>
</evidence>
<sequence length="199" mass="20630">ELRRHNPPEAKRFSESTFQDTVIVLIQKPRPAKPPAFKQKLGPHPLAHLQQNPPPAGTPHLQQDPAPPDQNGAPTRPGLPDPRFGSERSQAPLIQRSPRGPPSGVGSPPASRPSGPHSGPRGPRPPLRPAPSPAGPPAAPCPAYLALQARCSRLPPASPPQPGAELLPGLGGGVLPGSGGEGGGKVAGALWPFCRRGYM</sequence>
<dbReference type="EMBL" id="JACDTQ010001212">
    <property type="protein sequence ID" value="KAF5923626.1"/>
    <property type="molecule type" value="Genomic_DNA"/>
</dbReference>
<dbReference type="AlphaFoldDB" id="A0A7J7F7H9"/>
<protein>
    <submittedName>
        <fullName evidence="2">Uncharacterized protein</fullName>
    </submittedName>
</protein>
<reference evidence="2 3" key="1">
    <citation type="journal article" date="2020" name="Mol. Biol. Evol.">
        <title>Interspecific Gene Flow and the Evolution of Specialization in Black and White Rhinoceros.</title>
        <authorList>
            <person name="Moodley Y."/>
            <person name="Westbury M.V."/>
            <person name="Russo I.M."/>
            <person name="Gopalakrishnan S."/>
            <person name="Rakotoarivelo A."/>
            <person name="Olsen R.A."/>
            <person name="Prost S."/>
            <person name="Tunstall T."/>
            <person name="Ryder O.A."/>
            <person name="Dalen L."/>
            <person name="Bruford M.W."/>
        </authorList>
    </citation>
    <scope>NUCLEOTIDE SEQUENCE [LARGE SCALE GENOMIC DNA]</scope>
    <source>
        <strain evidence="2">SBR-YM</strain>
        <tissue evidence="2">Skin</tissue>
    </source>
</reference>
<feature type="compositionally biased region" description="Pro residues" evidence="1">
    <location>
        <begin position="122"/>
        <end position="140"/>
    </location>
</feature>
<evidence type="ECO:0000313" key="2">
    <source>
        <dbReference type="EMBL" id="KAF5923626.1"/>
    </source>
</evidence>
<name>A0A7J7F7H9_DICBM</name>
<dbReference type="Proteomes" id="UP000551758">
    <property type="component" value="Unassembled WGS sequence"/>
</dbReference>
<accession>A0A7J7F7H9</accession>
<feature type="compositionally biased region" description="Basic and acidic residues" evidence="1">
    <location>
        <begin position="1"/>
        <end position="14"/>
    </location>
</feature>
<feature type="compositionally biased region" description="Low complexity" evidence="1">
    <location>
        <begin position="96"/>
        <end position="121"/>
    </location>
</feature>
<evidence type="ECO:0000256" key="1">
    <source>
        <dbReference type="SAM" id="MobiDB-lite"/>
    </source>
</evidence>
<feature type="region of interest" description="Disordered" evidence="1">
    <location>
        <begin position="1"/>
        <end position="20"/>
    </location>
</feature>
<proteinExistence type="predicted"/>